<protein>
    <submittedName>
        <fullName evidence="1">Uncharacterized protein</fullName>
    </submittedName>
</protein>
<keyword evidence="2" id="KW-1185">Reference proteome</keyword>
<dbReference type="Proteomes" id="UP000324748">
    <property type="component" value="Unassembled WGS sequence"/>
</dbReference>
<evidence type="ECO:0000313" key="1">
    <source>
        <dbReference type="EMBL" id="KAA1103521.1"/>
    </source>
</evidence>
<reference evidence="1 2" key="1">
    <citation type="submission" date="2019-05" db="EMBL/GenBank/DDBJ databases">
        <title>Emergence of the Ug99 lineage of the wheat stem rust pathogen through somatic hybridization.</title>
        <authorList>
            <person name="Li F."/>
            <person name="Upadhyaya N.M."/>
            <person name="Sperschneider J."/>
            <person name="Matny O."/>
            <person name="Nguyen-Phuc H."/>
            <person name="Mago R."/>
            <person name="Raley C."/>
            <person name="Miller M.E."/>
            <person name="Silverstein K.A.T."/>
            <person name="Henningsen E."/>
            <person name="Hirsch C.D."/>
            <person name="Visser B."/>
            <person name="Pretorius Z.A."/>
            <person name="Steffenson B.J."/>
            <person name="Schwessinger B."/>
            <person name="Dodds P.N."/>
            <person name="Figueroa M."/>
        </authorList>
    </citation>
    <scope>NUCLEOTIDE SEQUENCE [LARGE SCALE GENOMIC DNA]</scope>
    <source>
        <strain evidence="1">21-0</strain>
    </source>
</reference>
<gene>
    <name evidence="1" type="ORF">PGT21_020516</name>
</gene>
<organism evidence="1 2">
    <name type="scientific">Puccinia graminis f. sp. tritici</name>
    <dbReference type="NCBI Taxonomy" id="56615"/>
    <lineage>
        <taxon>Eukaryota</taxon>
        <taxon>Fungi</taxon>
        <taxon>Dikarya</taxon>
        <taxon>Basidiomycota</taxon>
        <taxon>Pucciniomycotina</taxon>
        <taxon>Pucciniomycetes</taxon>
        <taxon>Pucciniales</taxon>
        <taxon>Pucciniaceae</taxon>
        <taxon>Puccinia</taxon>
    </lineage>
</organism>
<accession>A0A5B0PQG4</accession>
<comment type="caution">
    <text evidence="1">The sequence shown here is derived from an EMBL/GenBank/DDBJ whole genome shotgun (WGS) entry which is preliminary data.</text>
</comment>
<dbReference type="AlphaFoldDB" id="A0A5B0PQG4"/>
<proteinExistence type="predicted"/>
<name>A0A5B0PQG4_PUCGR</name>
<dbReference type="EMBL" id="VSWC01000042">
    <property type="protein sequence ID" value="KAA1103521.1"/>
    <property type="molecule type" value="Genomic_DNA"/>
</dbReference>
<evidence type="ECO:0000313" key="2">
    <source>
        <dbReference type="Proteomes" id="UP000324748"/>
    </source>
</evidence>
<sequence>MAALTGSIGQGIRTVQPLEKVLDRMIHRRDNIASRRAMLSRLRDNFALHQAML</sequence>